<evidence type="ECO:0000259" key="4">
    <source>
        <dbReference type="PROSITE" id="PS51266"/>
    </source>
</evidence>
<evidence type="ECO:0000313" key="6">
    <source>
        <dbReference type="Proteomes" id="UP000001409"/>
    </source>
</evidence>
<feature type="domain" description="CHY-type" evidence="4">
    <location>
        <begin position="11"/>
        <end position="89"/>
    </location>
</feature>
<protein>
    <recommendedName>
        <fullName evidence="4">CHY-type domain-containing protein</fullName>
    </recommendedName>
</protein>
<sequence length="105" mass="11309">MSRMSEIQGVLIDARGRCAHYGGARDVVANRCATCGGFFACHRCHDELTDHPFGRMSTDAPDSVLCGACGHVMGYHVYSQASACPACDHLFNPGCSLHAPLYFEV</sequence>
<keyword evidence="1" id="KW-0479">Metal-binding</keyword>
<keyword evidence="2" id="KW-0863">Zinc-finger</keyword>
<name>Q8FNE5_COREF</name>
<keyword evidence="3" id="KW-0862">Zinc</keyword>
<evidence type="ECO:0000256" key="3">
    <source>
        <dbReference type="ARBA" id="ARBA00022833"/>
    </source>
</evidence>
<dbReference type="InterPro" id="IPR037274">
    <property type="entry name" value="Znf_CHY_sf"/>
</dbReference>
<dbReference type="KEGG" id="cef:CE2199"/>
<evidence type="ECO:0000313" key="5">
    <source>
        <dbReference type="EMBL" id="BAC19009.1"/>
    </source>
</evidence>
<reference evidence="5 6" key="1">
    <citation type="journal article" date="2003" name="Genome Res.">
        <title>Comparative complete genome sequence analysis of the amino acid replacements responsible for the thermostability of Corynebacterium efficiens.</title>
        <authorList>
            <person name="Nishio Y."/>
            <person name="Nakamura Y."/>
            <person name="Kawarabayasi Y."/>
            <person name="Usuda Y."/>
            <person name="Kimura E."/>
            <person name="Sugimoto S."/>
            <person name="Matsui K."/>
            <person name="Yamagishi A."/>
            <person name="Kikuchi H."/>
            <person name="Ikeo K."/>
            <person name="Gojobori T."/>
        </authorList>
    </citation>
    <scope>NUCLEOTIDE SEQUENCE [LARGE SCALE GENOMIC DNA]</scope>
    <source>
        <strain evidence="6">DSM 44549 / YS-314 / AJ 12310 / JCM 11189 / NBRC 100395</strain>
    </source>
</reference>
<dbReference type="Proteomes" id="UP000001409">
    <property type="component" value="Chromosome"/>
</dbReference>
<dbReference type="PIRSF" id="PIRSF017292">
    <property type="entry name" value="UCP017292_Znf_CHY"/>
    <property type="match status" value="1"/>
</dbReference>
<keyword evidence="6" id="KW-1185">Reference proteome</keyword>
<dbReference type="GO" id="GO:0008270">
    <property type="term" value="F:zinc ion binding"/>
    <property type="evidence" value="ECO:0007669"/>
    <property type="project" value="UniProtKB-KW"/>
</dbReference>
<dbReference type="AlphaFoldDB" id="Q8FNE5"/>
<dbReference type="InterPro" id="IPR016694">
    <property type="entry name" value="UCP017292"/>
</dbReference>
<accession>Q8FNE5</accession>
<dbReference type="Pfam" id="PF05495">
    <property type="entry name" value="zf-CHY"/>
    <property type="match status" value="1"/>
</dbReference>
<dbReference type="HOGENOM" id="CLU_143932_0_0_11"/>
<dbReference type="STRING" id="196164.gene:10742630"/>
<dbReference type="eggNOG" id="COG4357">
    <property type="taxonomic scope" value="Bacteria"/>
</dbReference>
<evidence type="ECO:0000256" key="1">
    <source>
        <dbReference type="ARBA" id="ARBA00022723"/>
    </source>
</evidence>
<dbReference type="PROSITE" id="PS51266">
    <property type="entry name" value="ZF_CHY"/>
    <property type="match status" value="1"/>
</dbReference>
<dbReference type="EMBL" id="BA000035">
    <property type="protein sequence ID" value="BAC19009.1"/>
    <property type="molecule type" value="Genomic_DNA"/>
</dbReference>
<organism evidence="5 6">
    <name type="scientific">Corynebacterium efficiens (strain DSM 44549 / YS-314 / AJ 12310 / JCM 11189 / NBRC 100395)</name>
    <dbReference type="NCBI Taxonomy" id="196164"/>
    <lineage>
        <taxon>Bacteria</taxon>
        <taxon>Bacillati</taxon>
        <taxon>Actinomycetota</taxon>
        <taxon>Actinomycetes</taxon>
        <taxon>Mycobacteriales</taxon>
        <taxon>Corynebacteriaceae</taxon>
        <taxon>Corynebacterium</taxon>
    </lineage>
</organism>
<dbReference type="InterPro" id="IPR008913">
    <property type="entry name" value="Znf_CHY"/>
</dbReference>
<proteinExistence type="predicted"/>
<evidence type="ECO:0000256" key="2">
    <source>
        <dbReference type="ARBA" id="ARBA00022771"/>
    </source>
</evidence>
<dbReference type="SUPFAM" id="SSF161219">
    <property type="entry name" value="CHY zinc finger-like"/>
    <property type="match status" value="1"/>
</dbReference>